<dbReference type="InterPro" id="IPR006439">
    <property type="entry name" value="HAD-SF_hydro_IA"/>
</dbReference>
<dbReference type="AlphaFoldDB" id="A0A2H0FMY9"/>
<evidence type="ECO:0000313" key="1">
    <source>
        <dbReference type="EMBL" id="PIQ07260.1"/>
    </source>
</evidence>
<dbReference type="PANTHER" id="PTHR46191">
    <property type="match status" value="1"/>
</dbReference>
<dbReference type="SUPFAM" id="SSF56784">
    <property type="entry name" value="HAD-like"/>
    <property type="match status" value="1"/>
</dbReference>
<gene>
    <name evidence="1" type="ORF">COW72_00970</name>
</gene>
<dbReference type="InterPro" id="IPR036412">
    <property type="entry name" value="HAD-like_sf"/>
</dbReference>
<dbReference type="SFLD" id="SFLDG01129">
    <property type="entry name" value="C1.5:_HAD__Beta-PGM__Phosphata"/>
    <property type="match status" value="1"/>
</dbReference>
<sequence>MKLKLILFDFSGTLAYLKQPDPKEFFLALENFGIKIENPEEIKSFASLFAGLLGLAKNWLDFSEKLFKKFVEKPEREVIKNLADFFSKTIIFELYDDAKEIFALPFQKAILSANTRFIVESLGLEKFAKIFTPKETKFLKPDPKAFLVVLNKLKVKPEETLMVGDEIERDLIPAKNLGMEVILIDRKNKIENAPFKKINSLSELKQVLGL</sequence>
<proteinExistence type="predicted"/>
<dbReference type="InterPro" id="IPR023214">
    <property type="entry name" value="HAD_sf"/>
</dbReference>
<dbReference type="Pfam" id="PF00702">
    <property type="entry name" value="Hydrolase"/>
    <property type="match status" value="1"/>
</dbReference>
<dbReference type="Proteomes" id="UP000230778">
    <property type="component" value="Unassembled WGS sequence"/>
</dbReference>
<dbReference type="EMBL" id="PCUC01000051">
    <property type="protein sequence ID" value="PIQ07260.1"/>
    <property type="molecule type" value="Genomic_DNA"/>
</dbReference>
<protein>
    <recommendedName>
        <fullName evidence="3">HAD family hydrolase</fullName>
    </recommendedName>
</protein>
<dbReference type="SFLD" id="SFLDS00003">
    <property type="entry name" value="Haloacid_Dehalogenase"/>
    <property type="match status" value="1"/>
</dbReference>
<dbReference type="Gene3D" id="3.40.50.1000">
    <property type="entry name" value="HAD superfamily/HAD-like"/>
    <property type="match status" value="1"/>
</dbReference>
<evidence type="ECO:0008006" key="3">
    <source>
        <dbReference type="Google" id="ProtNLM"/>
    </source>
</evidence>
<dbReference type="InterPro" id="IPR051828">
    <property type="entry name" value="HAD-like_hydrolase_domain"/>
</dbReference>
<evidence type="ECO:0000313" key="2">
    <source>
        <dbReference type="Proteomes" id="UP000230778"/>
    </source>
</evidence>
<dbReference type="NCBIfam" id="TIGR01549">
    <property type="entry name" value="HAD-SF-IA-v1"/>
    <property type="match status" value="1"/>
</dbReference>
<reference evidence="1 2" key="1">
    <citation type="submission" date="2017-09" db="EMBL/GenBank/DDBJ databases">
        <title>Depth-based differentiation of microbial function through sediment-hosted aquifers and enrichment of novel symbionts in the deep terrestrial subsurface.</title>
        <authorList>
            <person name="Probst A.J."/>
            <person name="Ladd B."/>
            <person name="Jarett J.K."/>
            <person name="Geller-Mcgrath D.E."/>
            <person name="Sieber C.M."/>
            <person name="Emerson J.B."/>
            <person name="Anantharaman K."/>
            <person name="Thomas B.C."/>
            <person name="Malmstrom R."/>
            <person name="Stieglmeier M."/>
            <person name="Klingl A."/>
            <person name="Woyke T."/>
            <person name="Ryan C.M."/>
            <person name="Banfield J.F."/>
        </authorList>
    </citation>
    <scope>NUCLEOTIDE SEQUENCE [LARGE SCALE GENOMIC DNA]</scope>
    <source>
        <strain evidence="1">CG18_big_fil_WC_8_21_14_2_50_37_10</strain>
    </source>
</reference>
<name>A0A2H0FMY9_9BACT</name>
<organism evidence="1 2">
    <name type="scientific">Candidatus Nealsonbacteria bacterium CG18_big_fil_WC_8_21_14_2_50_37_10</name>
    <dbReference type="NCBI Taxonomy" id="1974717"/>
    <lineage>
        <taxon>Bacteria</taxon>
        <taxon>Candidatus Nealsoniibacteriota</taxon>
    </lineage>
</organism>
<dbReference type="InterPro" id="IPR023198">
    <property type="entry name" value="PGP-like_dom2"/>
</dbReference>
<accession>A0A2H0FMY9</accession>
<dbReference type="NCBIfam" id="TIGR01509">
    <property type="entry name" value="HAD-SF-IA-v3"/>
    <property type="match status" value="1"/>
</dbReference>
<dbReference type="PANTHER" id="PTHR46191:SF2">
    <property type="entry name" value="HALOACID DEHALOGENASE-LIKE HYDROLASE DOMAIN-CONTAINING PROTEIN 3"/>
    <property type="match status" value="1"/>
</dbReference>
<dbReference type="PRINTS" id="PR00413">
    <property type="entry name" value="HADHALOGNASE"/>
</dbReference>
<dbReference type="Gene3D" id="1.10.150.240">
    <property type="entry name" value="Putative phosphatase, domain 2"/>
    <property type="match status" value="1"/>
</dbReference>
<comment type="caution">
    <text evidence="1">The sequence shown here is derived from an EMBL/GenBank/DDBJ whole genome shotgun (WGS) entry which is preliminary data.</text>
</comment>